<evidence type="ECO:0000259" key="5">
    <source>
        <dbReference type="Pfam" id="PF00389"/>
    </source>
</evidence>
<evidence type="ECO:0000313" key="7">
    <source>
        <dbReference type="EMBL" id="SUU92028.1"/>
    </source>
</evidence>
<keyword evidence="2 4" id="KW-0560">Oxidoreductase</keyword>
<dbReference type="PROSITE" id="PS00670">
    <property type="entry name" value="D_2_HYDROXYACID_DH_2"/>
    <property type="match status" value="1"/>
</dbReference>
<protein>
    <submittedName>
        <fullName evidence="7">Glycerate dehydrogenase</fullName>
        <ecNumber evidence="7">1.1.1.29</ecNumber>
    </submittedName>
</protein>
<evidence type="ECO:0000256" key="2">
    <source>
        <dbReference type="ARBA" id="ARBA00023002"/>
    </source>
</evidence>
<dbReference type="FunFam" id="3.40.50.720:FF:000203">
    <property type="entry name" value="D-3-phosphoglycerate dehydrogenase (SerA)"/>
    <property type="match status" value="1"/>
</dbReference>
<dbReference type="InterPro" id="IPR029753">
    <property type="entry name" value="D-isomer_DH_CS"/>
</dbReference>
<organism evidence="7 8">
    <name type="scientific">Anaerococcus octavius</name>
    <dbReference type="NCBI Taxonomy" id="54007"/>
    <lineage>
        <taxon>Bacteria</taxon>
        <taxon>Bacillati</taxon>
        <taxon>Bacillota</taxon>
        <taxon>Tissierellia</taxon>
        <taxon>Tissierellales</taxon>
        <taxon>Peptoniphilaceae</taxon>
        <taxon>Anaerococcus</taxon>
    </lineage>
</organism>
<sequence>MKISLVNSLEVDKKIIDEHKEKLEAMGHEFIVYNDNAKNDDELANRLEDTDIAIITNKPLSANVIDKAKNLEMIDVAFTGVDHIDLDAVKENGITLLNASGYSDDSVAELVIGLTIAVMRKFNENRENIFDGQNNNLMGETIGGKKFGIIGTGNIGIKLIKILQAFDCEILAYSRTEKDEVKDLGVKYVELDSLLEQSDIISLHIPNNKETKHFLGKEELDKIKENAILINCARGPVVDNDYLAKLLNEDKIRAGIDVFDMEPPLPSDYPLRNAKNVVLTNHVGFYTKEAMVNRAEIVFNNLYEYLDGNIINEINL</sequence>
<dbReference type="InterPro" id="IPR050418">
    <property type="entry name" value="D-iso_2-hydroxyacid_DH_PdxB"/>
</dbReference>
<name>A0A380WSV6_9FIRM</name>
<dbReference type="SUPFAM" id="SSF51735">
    <property type="entry name" value="NAD(P)-binding Rossmann-fold domains"/>
    <property type="match status" value="1"/>
</dbReference>
<comment type="similarity">
    <text evidence="1 4">Belongs to the D-isomer specific 2-hydroxyacid dehydrogenase family.</text>
</comment>
<feature type="domain" description="D-isomer specific 2-hydroxyacid dehydrogenase NAD-binding" evidence="6">
    <location>
        <begin position="113"/>
        <end position="284"/>
    </location>
</feature>
<dbReference type="RefSeq" id="WP_115594965.1">
    <property type="nucleotide sequence ID" value="NZ_UFTA01000002.1"/>
</dbReference>
<dbReference type="Proteomes" id="UP000255124">
    <property type="component" value="Unassembled WGS sequence"/>
</dbReference>
<dbReference type="Pfam" id="PF00389">
    <property type="entry name" value="2-Hacid_dh"/>
    <property type="match status" value="1"/>
</dbReference>
<feature type="domain" description="D-isomer specific 2-hydroxyacid dehydrogenase catalytic" evidence="5">
    <location>
        <begin position="15"/>
        <end position="312"/>
    </location>
</feature>
<reference evidence="7 8" key="1">
    <citation type="submission" date="2018-06" db="EMBL/GenBank/DDBJ databases">
        <authorList>
            <consortium name="Pathogen Informatics"/>
            <person name="Doyle S."/>
        </authorList>
    </citation>
    <scope>NUCLEOTIDE SEQUENCE [LARGE SCALE GENOMIC DNA]</scope>
    <source>
        <strain evidence="7 8">NCTC9810</strain>
    </source>
</reference>
<dbReference type="InterPro" id="IPR006140">
    <property type="entry name" value="D-isomer_DH_NAD-bd"/>
</dbReference>
<dbReference type="EC" id="1.1.1.29" evidence="7"/>
<dbReference type="GO" id="GO:0051287">
    <property type="term" value="F:NAD binding"/>
    <property type="evidence" value="ECO:0007669"/>
    <property type="project" value="InterPro"/>
</dbReference>
<dbReference type="OrthoDB" id="9805416at2"/>
<accession>A0A380WSV6</accession>
<evidence type="ECO:0000256" key="1">
    <source>
        <dbReference type="ARBA" id="ARBA00005854"/>
    </source>
</evidence>
<evidence type="ECO:0000256" key="3">
    <source>
        <dbReference type="ARBA" id="ARBA00023027"/>
    </source>
</evidence>
<dbReference type="EMBL" id="UFTA01000002">
    <property type="protein sequence ID" value="SUU92028.1"/>
    <property type="molecule type" value="Genomic_DNA"/>
</dbReference>
<dbReference type="Pfam" id="PF02826">
    <property type="entry name" value="2-Hacid_dh_C"/>
    <property type="match status" value="1"/>
</dbReference>
<dbReference type="GO" id="GO:0008465">
    <property type="term" value="F:hydroxypyruvate reductase (NADH) activity"/>
    <property type="evidence" value="ECO:0007669"/>
    <property type="project" value="UniProtKB-EC"/>
</dbReference>
<dbReference type="SUPFAM" id="SSF52283">
    <property type="entry name" value="Formate/glycerate dehydrogenase catalytic domain-like"/>
    <property type="match status" value="1"/>
</dbReference>
<keyword evidence="3" id="KW-0520">NAD</keyword>
<evidence type="ECO:0000313" key="8">
    <source>
        <dbReference type="Proteomes" id="UP000255124"/>
    </source>
</evidence>
<gene>
    <name evidence="7" type="primary">hprA</name>
    <name evidence="7" type="ORF">NCTC9810_00347</name>
</gene>
<dbReference type="Gene3D" id="3.40.50.720">
    <property type="entry name" value="NAD(P)-binding Rossmann-like Domain"/>
    <property type="match status" value="2"/>
</dbReference>
<dbReference type="InterPro" id="IPR006139">
    <property type="entry name" value="D-isomer_2_OHA_DH_cat_dom"/>
</dbReference>
<evidence type="ECO:0000256" key="4">
    <source>
        <dbReference type="RuleBase" id="RU003719"/>
    </source>
</evidence>
<dbReference type="InterPro" id="IPR036291">
    <property type="entry name" value="NAD(P)-bd_dom_sf"/>
</dbReference>
<proteinExistence type="inferred from homology"/>
<dbReference type="AlphaFoldDB" id="A0A380WSV6"/>
<dbReference type="PANTHER" id="PTHR43761:SF1">
    <property type="entry name" value="D-ISOMER SPECIFIC 2-HYDROXYACID DEHYDROGENASE CATALYTIC DOMAIN-CONTAINING PROTEIN-RELATED"/>
    <property type="match status" value="1"/>
</dbReference>
<dbReference type="PANTHER" id="PTHR43761">
    <property type="entry name" value="D-ISOMER SPECIFIC 2-HYDROXYACID DEHYDROGENASE FAMILY PROTEIN (AFU_ORTHOLOGUE AFUA_1G13630)"/>
    <property type="match status" value="1"/>
</dbReference>
<evidence type="ECO:0000259" key="6">
    <source>
        <dbReference type="Pfam" id="PF02826"/>
    </source>
</evidence>